<keyword evidence="2" id="KW-0812">Transmembrane</keyword>
<name>A0A1X6P1N6_PORUM</name>
<protein>
    <submittedName>
        <fullName evidence="3">Uncharacterized protein</fullName>
    </submittedName>
</protein>
<accession>A0A1X6P1N6</accession>
<feature type="compositionally biased region" description="Low complexity" evidence="1">
    <location>
        <begin position="327"/>
        <end position="343"/>
    </location>
</feature>
<reference evidence="3 4" key="1">
    <citation type="submission" date="2017-03" db="EMBL/GenBank/DDBJ databases">
        <title>WGS assembly of Porphyra umbilicalis.</title>
        <authorList>
            <person name="Brawley S.H."/>
            <person name="Blouin N.A."/>
            <person name="Ficko-Blean E."/>
            <person name="Wheeler G.L."/>
            <person name="Lohr M."/>
            <person name="Goodson H.V."/>
            <person name="Jenkins J.W."/>
            <person name="Blaby-Haas C.E."/>
            <person name="Helliwell K.E."/>
            <person name="Chan C."/>
            <person name="Marriage T."/>
            <person name="Bhattacharya D."/>
            <person name="Klein A.S."/>
            <person name="Badis Y."/>
            <person name="Brodie J."/>
            <person name="Cao Y."/>
            <person name="Collen J."/>
            <person name="Dittami S.M."/>
            <person name="Gachon C.M."/>
            <person name="Green B.R."/>
            <person name="Karpowicz S."/>
            <person name="Kim J.W."/>
            <person name="Kudahl U."/>
            <person name="Lin S."/>
            <person name="Michel G."/>
            <person name="Mittag M."/>
            <person name="Olson B.J."/>
            <person name="Pangilinan J."/>
            <person name="Peng Y."/>
            <person name="Qiu H."/>
            <person name="Shu S."/>
            <person name="Singer J.T."/>
            <person name="Smith A.G."/>
            <person name="Sprecher B.N."/>
            <person name="Wagner V."/>
            <person name="Wang W."/>
            <person name="Wang Z.-Y."/>
            <person name="Yan J."/>
            <person name="Yarish C."/>
            <person name="Zoeuner-Riek S."/>
            <person name="Zhuang Y."/>
            <person name="Zou Y."/>
            <person name="Lindquist E.A."/>
            <person name="Grimwood J."/>
            <person name="Barry K."/>
            <person name="Rokhsar D.S."/>
            <person name="Schmutz J."/>
            <person name="Stiller J.W."/>
            <person name="Grossman A.R."/>
            <person name="Prochnik S.E."/>
        </authorList>
    </citation>
    <scope>NUCLEOTIDE SEQUENCE [LARGE SCALE GENOMIC DNA]</scope>
    <source>
        <strain evidence="3">4086291</strain>
    </source>
</reference>
<feature type="region of interest" description="Disordered" evidence="1">
    <location>
        <begin position="1"/>
        <end position="53"/>
    </location>
</feature>
<feature type="compositionally biased region" description="Low complexity" evidence="1">
    <location>
        <begin position="453"/>
        <end position="465"/>
    </location>
</feature>
<feature type="compositionally biased region" description="Basic residues" evidence="1">
    <location>
        <begin position="344"/>
        <end position="354"/>
    </location>
</feature>
<feature type="compositionally biased region" description="Basic residues" evidence="1">
    <location>
        <begin position="1"/>
        <end position="12"/>
    </location>
</feature>
<feature type="compositionally biased region" description="Basic residues" evidence="1">
    <location>
        <begin position="441"/>
        <end position="452"/>
    </location>
</feature>
<keyword evidence="2" id="KW-1133">Transmembrane helix</keyword>
<organism evidence="3 4">
    <name type="scientific">Porphyra umbilicalis</name>
    <name type="common">Purple laver</name>
    <name type="synonym">Red alga</name>
    <dbReference type="NCBI Taxonomy" id="2786"/>
    <lineage>
        <taxon>Eukaryota</taxon>
        <taxon>Rhodophyta</taxon>
        <taxon>Bangiophyceae</taxon>
        <taxon>Bangiales</taxon>
        <taxon>Bangiaceae</taxon>
        <taxon>Porphyra</taxon>
    </lineage>
</organism>
<evidence type="ECO:0000256" key="1">
    <source>
        <dbReference type="SAM" id="MobiDB-lite"/>
    </source>
</evidence>
<keyword evidence="4" id="KW-1185">Reference proteome</keyword>
<sequence length="482" mass="50215">MARRRAGRRCRRPRDAGGGAGGAPRRQPRPGAARRCDGGRRRSGGRLRSAPPLYLQTPHSVGCRAVWPLSPPCDCQCLARPSLPGSSRRVPRCPPAVTARVGRTGTAAATTTASVGCSPALPYPFPTAPHLTCLPTSSRAPHACADVHHAAPARRSRPPPPPAGGGHSPPPPSATAPAVHAAVSALLASTALRTRLTGFPHIAAARAAVAALDGAPEGWVVTATAGGRGAKAYVTLAKRHAEPAEAAAAATATGAAVRALRGGGTGRQPPVRPTLDVAAPVREGSGPSPWAGYGAADVAEGAVVAAVPDRDVARSPDGTADAAGRVETAAAAAPPTAPLPLARRPGRRGDRRRWRRAAAAAAAAVTVLVVHAATVVAPPRGAISAVRRQRRHRQQRRQQRRRQGRRRRRHRPRLRWGVRRQPPASVGRRASALPPPFPLKPRWRTGRGHRRAGAAAPWRRSAPPRVVARRAATGGRQFLPVA</sequence>
<evidence type="ECO:0000313" key="3">
    <source>
        <dbReference type="EMBL" id="OSX74553.1"/>
    </source>
</evidence>
<feature type="region of interest" description="Disordered" evidence="1">
    <location>
        <begin position="381"/>
        <end position="465"/>
    </location>
</feature>
<feature type="compositionally biased region" description="Pro residues" evidence="1">
    <location>
        <begin position="158"/>
        <end position="174"/>
    </location>
</feature>
<feature type="region of interest" description="Disordered" evidence="1">
    <location>
        <begin position="261"/>
        <end position="283"/>
    </location>
</feature>
<feature type="transmembrane region" description="Helical" evidence="2">
    <location>
        <begin position="357"/>
        <end position="377"/>
    </location>
</feature>
<keyword evidence="2" id="KW-0472">Membrane</keyword>
<feature type="compositionally biased region" description="Basic residues" evidence="1">
    <location>
        <begin position="387"/>
        <end position="418"/>
    </location>
</feature>
<feature type="compositionally biased region" description="Low complexity" evidence="1">
    <location>
        <begin position="23"/>
        <end position="33"/>
    </location>
</feature>
<dbReference type="EMBL" id="KV918942">
    <property type="protein sequence ID" value="OSX74553.1"/>
    <property type="molecule type" value="Genomic_DNA"/>
</dbReference>
<evidence type="ECO:0000256" key="2">
    <source>
        <dbReference type="SAM" id="Phobius"/>
    </source>
</evidence>
<dbReference type="AlphaFoldDB" id="A0A1X6P1N6"/>
<evidence type="ECO:0000313" key="4">
    <source>
        <dbReference type="Proteomes" id="UP000218209"/>
    </source>
</evidence>
<dbReference type="Proteomes" id="UP000218209">
    <property type="component" value="Unassembled WGS sequence"/>
</dbReference>
<feature type="region of interest" description="Disordered" evidence="1">
    <location>
        <begin position="144"/>
        <end position="177"/>
    </location>
</feature>
<feature type="region of interest" description="Disordered" evidence="1">
    <location>
        <begin position="327"/>
        <end position="354"/>
    </location>
</feature>
<gene>
    <name evidence="3" type="ORF">BU14_0284s0006</name>
</gene>
<proteinExistence type="predicted"/>